<feature type="region of interest" description="Disordered" evidence="1">
    <location>
        <begin position="1"/>
        <end position="26"/>
    </location>
</feature>
<evidence type="ECO:0000256" key="1">
    <source>
        <dbReference type="SAM" id="MobiDB-lite"/>
    </source>
</evidence>
<gene>
    <name evidence="2" type="ORF">Y1Q_0020571</name>
</gene>
<evidence type="ECO:0000313" key="2">
    <source>
        <dbReference type="EMBL" id="KYO49069.1"/>
    </source>
</evidence>
<protein>
    <submittedName>
        <fullName evidence="2">Uncharacterized protein</fullName>
    </submittedName>
</protein>
<keyword evidence="3" id="KW-1185">Reference proteome</keyword>
<comment type="caution">
    <text evidence="2">The sequence shown here is derived from an EMBL/GenBank/DDBJ whole genome shotgun (WGS) entry which is preliminary data.</text>
</comment>
<name>A0A151PJ68_ALLMI</name>
<dbReference type="EMBL" id="AKHW03000111">
    <property type="protein sequence ID" value="KYO49069.1"/>
    <property type="molecule type" value="Genomic_DNA"/>
</dbReference>
<feature type="region of interest" description="Disordered" evidence="1">
    <location>
        <begin position="60"/>
        <end position="91"/>
    </location>
</feature>
<organism evidence="2 3">
    <name type="scientific">Alligator mississippiensis</name>
    <name type="common">American alligator</name>
    <dbReference type="NCBI Taxonomy" id="8496"/>
    <lineage>
        <taxon>Eukaryota</taxon>
        <taxon>Metazoa</taxon>
        <taxon>Chordata</taxon>
        <taxon>Craniata</taxon>
        <taxon>Vertebrata</taxon>
        <taxon>Euteleostomi</taxon>
        <taxon>Archelosauria</taxon>
        <taxon>Archosauria</taxon>
        <taxon>Crocodylia</taxon>
        <taxon>Alligatoridae</taxon>
        <taxon>Alligatorinae</taxon>
        <taxon>Alligator</taxon>
    </lineage>
</organism>
<feature type="compositionally biased region" description="Basic and acidic residues" evidence="1">
    <location>
        <begin position="1"/>
        <end position="17"/>
    </location>
</feature>
<reference evidence="2 3" key="1">
    <citation type="journal article" date="2012" name="Genome Biol.">
        <title>Sequencing three crocodilian genomes to illuminate the evolution of archosaurs and amniotes.</title>
        <authorList>
            <person name="St John J.A."/>
            <person name="Braun E.L."/>
            <person name="Isberg S.R."/>
            <person name="Miles L.G."/>
            <person name="Chong A.Y."/>
            <person name="Gongora J."/>
            <person name="Dalzell P."/>
            <person name="Moran C."/>
            <person name="Bed'hom B."/>
            <person name="Abzhanov A."/>
            <person name="Burgess S.C."/>
            <person name="Cooksey A.M."/>
            <person name="Castoe T.A."/>
            <person name="Crawford N.G."/>
            <person name="Densmore L.D."/>
            <person name="Drew J.C."/>
            <person name="Edwards S.V."/>
            <person name="Faircloth B.C."/>
            <person name="Fujita M.K."/>
            <person name="Greenwold M.J."/>
            <person name="Hoffmann F.G."/>
            <person name="Howard J.M."/>
            <person name="Iguchi T."/>
            <person name="Janes D.E."/>
            <person name="Khan S.Y."/>
            <person name="Kohno S."/>
            <person name="de Koning A.J."/>
            <person name="Lance S.L."/>
            <person name="McCarthy F.M."/>
            <person name="McCormack J.E."/>
            <person name="Merchant M.E."/>
            <person name="Peterson D.G."/>
            <person name="Pollock D.D."/>
            <person name="Pourmand N."/>
            <person name="Raney B.J."/>
            <person name="Roessler K.A."/>
            <person name="Sanford J.R."/>
            <person name="Sawyer R.H."/>
            <person name="Schmidt C.J."/>
            <person name="Triplett E.W."/>
            <person name="Tuberville T.D."/>
            <person name="Venegas-Anaya M."/>
            <person name="Howard J.T."/>
            <person name="Jarvis E.D."/>
            <person name="Guillette L.J.Jr."/>
            <person name="Glenn T.C."/>
            <person name="Green R.E."/>
            <person name="Ray D.A."/>
        </authorList>
    </citation>
    <scope>NUCLEOTIDE SEQUENCE [LARGE SCALE GENOMIC DNA]</scope>
    <source>
        <strain evidence="2">KSC_2009_1</strain>
    </source>
</reference>
<accession>A0A151PJ68</accession>
<evidence type="ECO:0000313" key="3">
    <source>
        <dbReference type="Proteomes" id="UP000050525"/>
    </source>
</evidence>
<dbReference type="AlphaFoldDB" id="A0A151PJ68"/>
<dbReference type="Proteomes" id="UP000050525">
    <property type="component" value="Unassembled WGS sequence"/>
</dbReference>
<proteinExistence type="predicted"/>
<sequence>MRERLSVRRGPTEREDGMPSSHRLGGDYKVYDSAPLNYSLRPFKDMQTLKDTDKRLSKANPAPFCIGTFRNGPEDSDSSLHMEKAAPSPML</sequence>